<dbReference type="SUPFAM" id="SSF54928">
    <property type="entry name" value="RNA-binding domain, RBD"/>
    <property type="match status" value="1"/>
</dbReference>
<comment type="caution">
    <text evidence="9">The sequence shown here is derived from an EMBL/GenBank/DDBJ whole genome shotgun (WGS) entry which is preliminary data.</text>
</comment>
<dbReference type="Gene3D" id="3.30.70.330">
    <property type="match status" value="1"/>
</dbReference>
<keyword evidence="5" id="KW-0539">Nucleus</keyword>
<gene>
    <name evidence="9" type="ORF">Agub_g11575</name>
</gene>
<keyword evidence="4 6" id="KW-0694">RNA-binding</keyword>
<accession>A0AAD3E189</accession>
<evidence type="ECO:0000256" key="3">
    <source>
        <dbReference type="ARBA" id="ARBA00022737"/>
    </source>
</evidence>
<dbReference type="InterPro" id="IPR000504">
    <property type="entry name" value="RRM_dom"/>
</dbReference>
<evidence type="ECO:0000256" key="6">
    <source>
        <dbReference type="PROSITE-ProRule" id="PRU00176"/>
    </source>
</evidence>
<dbReference type="InterPro" id="IPR035979">
    <property type="entry name" value="RBD_domain_sf"/>
</dbReference>
<dbReference type="InterPro" id="IPR012677">
    <property type="entry name" value="Nucleotide-bd_a/b_plait_sf"/>
</dbReference>
<organism evidence="9 10">
    <name type="scientific">Astrephomene gubernaculifera</name>
    <dbReference type="NCBI Taxonomy" id="47775"/>
    <lineage>
        <taxon>Eukaryota</taxon>
        <taxon>Viridiplantae</taxon>
        <taxon>Chlorophyta</taxon>
        <taxon>core chlorophytes</taxon>
        <taxon>Chlorophyceae</taxon>
        <taxon>CS clade</taxon>
        <taxon>Chlamydomonadales</taxon>
        <taxon>Astrephomenaceae</taxon>
        <taxon>Astrephomene</taxon>
    </lineage>
</organism>
<dbReference type="GO" id="GO:0005634">
    <property type="term" value="C:nucleus"/>
    <property type="evidence" value="ECO:0007669"/>
    <property type="project" value="UniProtKB-SubCell"/>
</dbReference>
<feature type="region of interest" description="Disordered" evidence="7">
    <location>
        <begin position="1"/>
        <end position="65"/>
    </location>
</feature>
<feature type="compositionally biased region" description="Basic and acidic residues" evidence="7">
    <location>
        <begin position="173"/>
        <end position="182"/>
    </location>
</feature>
<dbReference type="Proteomes" id="UP001054857">
    <property type="component" value="Unassembled WGS sequence"/>
</dbReference>
<dbReference type="GO" id="GO:0006397">
    <property type="term" value="P:mRNA processing"/>
    <property type="evidence" value="ECO:0007669"/>
    <property type="project" value="UniProtKB-KW"/>
</dbReference>
<evidence type="ECO:0000256" key="2">
    <source>
        <dbReference type="ARBA" id="ARBA00022664"/>
    </source>
</evidence>
<reference evidence="9 10" key="1">
    <citation type="journal article" date="2021" name="Sci. Rep.">
        <title>Genome sequencing of the multicellular alga Astrephomene provides insights into convergent evolution of germ-soma differentiation.</title>
        <authorList>
            <person name="Yamashita S."/>
            <person name="Yamamoto K."/>
            <person name="Matsuzaki R."/>
            <person name="Suzuki S."/>
            <person name="Yamaguchi H."/>
            <person name="Hirooka S."/>
            <person name="Minakuchi Y."/>
            <person name="Miyagishima S."/>
            <person name="Kawachi M."/>
            <person name="Toyoda A."/>
            <person name="Nozaki H."/>
        </authorList>
    </citation>
    <scope>NUCLEOTIDE SEQUENCE [LARGE SCALE GENOMIC DNA]</scope>
    <source>
        <strain evidence="9 10">NIES-4017</strain>
    </source>
</reference>
<protein>
    <recommendedName>
        <fullName evidence="8">RRM domain-containing protein</fullName>
    </recommendedName>
</protein>
<evidence type="ECO:0000313" key="10">
    <source>
        <dbReference type="Proteomes" id="UP001054857"/>
    </source>
</evidence>
<proteinExistence type="predicted"/>
<keyword evidence="3" id="KW-0677">Repeat</keyword>
<dbReference type="GO" id="GO:0003729">
    <property type="term" value="F:mRNA binding"/>
    <property type="evidence" value="ECO:0007669"/>
    <property type="project" value="TreeGrafter"/>
</dbReference>
<dbReference type="AlphaFoldDB" id="A0AAD3E189"/>
<dbReference type="InterPro" id="IPR050374">
    <property type="entry name" value="RRT5_SRSF_SR"/>
</dbReference>
<feature type="compositionally biased region" description="Basic and acidic residues" evidence="7">
    <location>
        <begin position="150"/>
        <end position="164"/>
    </location>
</feature>
<dbReference type="EMBL" id="BMAR01000030">
    <property type="protein sequence ID" value="GFR49531.1"/>
    <property type="molecule type" value="Genomic_DNA"/>
</dbReference>
<dbReference type="PANTHER" id="PTHR23003">
    <property type="entry name" value="RNA RECOGNITION MOTIF RRM DOMAIN CONTAINING PROTEIN"/>
    <property type="match status" value="1"/>
</dbReference>
<dbReference type="PANTHER" id="PTHR23003:SF62">
    <property type="entry name" value="SERINE_ARGININE (SR)-TYPE SHUTTLING MRNA BINDING PROTEIN NPL3"/>
    <property type="match status" value="1"/>
</dbReference>
<evidence type="ECO:0000256" key="4">
    <source>
        <dbReference type="ARBA" id="ARBA00022884"/>
    </source>
</evidence>
<dbReference type="PROSITE" id="PS50102">
    <property type="entry name" value="RRM"/>
    <property type="match status" value="1"/>
</dbReference>
<evidence type="ECO:0000256" key="7">
    <source>
        <dbReference type="SAM" id="MobiDB-lite"/>
    </source>
</evidence>
<evidence type="ECO:0000313" key="9">
    <source>
        <dbReference type="EMBL" id="GFR49531.1"/>
    </source>
</evidence>
<evidence type="ECO:0000256" key="1">
    <source>
        <dbReference type="ARBA" id="ARBA00004123"/>
    </source>
</evidence>
<feature type="domain" description="RRM" evidence="8">
    <location>
        <begin position="65"/>
        <end position="143"/>
    </location>
</feature>
<sequence>MADRPEHVPSQEREAAPKVEYKKEQRRESPARDNPSARDYAKDFPPRDSYRSARDNGNGNSTDEKKIYVGGLDYSATKDDIYDAFSDAGKVVNVQLVVDHETQRSKGYAFVTFADEDAFLYALKRMNGVAIKGKSVVVNKALSAEEKALREREAGIQRDRDTDARHHHNSRPQHSERPHYDRPPGPQSKGFRVIITGLPDAYTWREMKDFLRTYTNAQPTYATVERPGRGYCPGAALVWSQQFYHTRGFGTGSKFDARVL</sequence>
<feature type="compositionally biased region" description="Basic and acidic residues" evidence="7">
    <location>
        <begin position="1"/>
        <end position="54"/>
    </location>
</feature>
<dbReference type="GO" id="GO:0005737">
    <property type="term" value="C:cytoplasm"/>
    <property type="evidence" value="ECO:0007669"/>
    <property type="project" value="TreeGrafter"/>
</dbReference>
<dbReference type="Pfam" id="PF00076">
    <property type="entry name" value="RRM_1"/>
    <property type="match status" value="1"/>
</dbReference>
<evidence type="ECO:0000259" key="8">
    <source>
        <dbReference type="PROSITE" id="PS50102"/>
    </source>
</evidence>
<keyword evidence="2" id="KW-0507">mRNA processing</keyword>
<keyword evidence="10" id="KW-1185">Reference proteome</keyword>
<evidence type="ECO:0000256" key="5">
    <source>
        <dbReference type="ARBA" id="ARBA00023242"/>
    </source>
</evidence>
<comment type="subcellular location">
    <subcellularLocation>
        <location evidence="1">Nucleus</location>
    </subcellularLocation>
</comment>
<dbReference type="SMART" id="SM00360">
    <property type="entry name" value="RRM"/>
    <property type="match status" value="1"/>
</dbReference>
<feature type="region of interest" description="Disordered" evidence="7">
    <location>
        <begin position="150"/>
        <end position="191"/>
    </location>
</feature>
<name>A0AAD3E189_9CHLO</name>